<dbReference type="InParanoid" id="T0QFE6"/>
<dbReference type="PANTHER" id="PTHR31827">
    <property type="entry name" value="EMB|CAB89363.1"/>
    <property type="match status" value="1"/>
</dbReference>
<dbReference type="AlphaFoldDB" id="T0QFE6"/>
<dbReference type="GeneID" id="19946827"/>
<dbReference type="PANTHER" id="PTHR31827:SF1">
    <property type="entry name" value="EMB|CAB89363.1"/>
    <property type="match status" value="1"/>
</dbReference>
<dbReference type="EMBL" id="JH767147">
    <property type="protein sequence ID" value="EQC36664.1"/>
    <property type="molecule type" value="Genomic_DNA"/>
</dbReference>
<keyword evidence="2" id="KW-1185">Reference proteome</keyword>
<proteinExistence type="predicted"/>
<dbReference type="VEuPathDB" id="FungiDB:SDRG_06100"/>
<evidence type="ECO:0000313" key="2">
    <source>
        <dbReference type="Proteomes" id="UP000030762"/>
    </source>
</evidence>
<dbReference type="STRING" id="1156394.T0QFE6"/>
<dbReference type="RefSeq" id="XP_008610085.1">
    <property type="nucleotide sequence ID" value="XM_008611863.1"/>
</dbReference>
<dbReference type="OMA" id="DEWMMDE"/>
<reference evidence="1 2" key="1">
    <citation type="submission" date="2012-04" db="EMBL/GenBank/DDBJ databases">
        <title>The Genome Sequence of Saprolegnia declina VS20.</title>
        <authorList>
            <consortium name="The Broad Institute Genome Sequencing Platform"/>
            <person name="Russ C."/>
            <person name="Nusbaum C."/>
            <person name="Tyler B."/>
            <person name="van West P."/>
            <person name="Dieguez-Uribeondo J."/>
            <person name="de Bruijn I."/>
            <person name="Tripathy S."/>
            <person name="Jiang R."/>
            <person name="Young S.K."/>
            <person name="Zeng Q."/>
            <person name="Gargeya S."/>
            <person name="Fitzgerald M."/>
            <person name="Haas B."/>
            <person name="Abouelleil A."/>
            <person name="Alvarado L."/>
            <person name="Arachchi H.M."/>
            <person name="Berlin A."/>
            <person name="Chapman S.B."/>
            <person name="Goldberg J."/>
            <person name="Griggs A."/>
            <person name="Gujja S."/>
            <person name="Hansen M."/>
            <person name="Howarth C."/>
            <person name="Imamovic A."/>
            <person name="Larimer J."/>
            <person name="McCowen C."/>
            <person name="Montmayeur A."/>
            <person name="Murphy C."/>
            <person name="Neiman D."/>
            <person name="Pearson M."/>
            <person name="Priest M."/>
            <person name="Roberts A."/>
            <person name="Saif S."/>
            <person name="Shea T."/>
            <person name="Sisk P."/>
            <person name="Sykes S."/>
            <person name="Wortman J."/>
            <person name="Nusbaum C."/>
            <person name="Birren B."/>
        </authorList>
    </citation>
    <scope>NUCLEOTIDE SEQUENCE [LARGE SCALE GENOMIC DNA]</scope>
    <source>
        <strain evidence="1 2">VS20</strain>
    </source>
</reference>
<organism evidence="1 2">
    <name type="scientific">Saprolegnia diclina (strain VS20)</name>
    <dbReference type="NCBI Taxonomy" id="1156394"/>
    <lineage>
        <taxon>Eukaryota</taxon>
        <taxon>Sar</taxon>
        <taxon>Stramenopiles</taxon>
        <taxon>Oomycota</taxon>
        <taxon>Saprolegniomycetes</taxon>
        <taxon>Saprolegniales</taxon>
        <taxon>Saprolegniaceae</taxon>
        <taxon>Saprolegnia</taxon>
    </lineage>
</organism>
<sequence>MSCLFNGCSKPVVPSLDKCAFHRYRSKCKVDGCFNQVYARLLCVSHGGKKTCQSPGCASPVRIGDFCTKHTARSSSACSVDGCTQDTAAANQTKCPLHGGSSNCAVDDCVKPARMGKFCWHHRNRVLSKPMPQEALACNDGDALILMLDEWMMDETTLVSSLSDDFIDFDGILDDIVLF</sequence>
<dbReference type="OrthoDB" id="10280661at2759"/>
<name>T0QFE6_SAPDV</name>
<accession>T0QFE6</accession>
<protein>
    <submittedName>
        <fullName evidence="1">Uncharacterized protein</fullName>
    </submittedName>
</protein>
<gene>
    <name evidence="1" type="ORF">SDRG_06100</name>
</gene>
<evidence type="ECO:0000313" key="1">
    <source>
        <dbReference type="EMBL" id="EQC36664.1"/>
    </source>
</evidence>
<dbReference type="Proteomes" id="UP000030762">
    <property type="component" value="Unassembled WGS sequence"/>
</dbReference>